<keyword evidence="3" id="KW-0805">Transcription regulation</keyword>
<evidence type="ECO:0000256" key="2">
    <source>
        <dbReference type="ARBA" id="ARBA00023012"/>
    </source>
</evidence>
<protein>
    <submittedName>
        <fullName evidence="10">DNA-binding response regulator</fullName>
    </submittedName>
</protein>
<dbReference type="InterPro" id="IPR011006">
    <property type="entry name" value="CheY-like_superfamily"/>
</dbReference>
<accession>A0ABQ2XPA9</accession>
<dbReference type="Proteomes" id="UP000620127">
    <property type="component" value="Unassembled WGS sequence"/>
</dbReference>
<dbReference type="SUPFAM" id="SSF46894">
    <property type="entry name" value="C-terminal effector domain of the bipartite response regulators"/>
    <property type="match status" value="1"/>
</dbReference>
<sequence>MINNMAMDTQNTLLIVDDDREIRSLLADYLETHGYTTLTAGDGAGMWACLEKQTVDLIVLDLNLPGEDGLTLCRNLRAKSAIPVVMLTARSEPLDRILGLEMGADDYLPKPFEPRELLARIRSVLRRTQANGEHGDINKPQKLKFGEWTLDLIARHLISPDNRVIALSGSEYRLLNIFLDQPNTVLNRDQLLNMTQGRDADPFDRSIDIQISRLRQKLGEDARSPQIIKTVRNGGYVLTVNVNSEL</sequence>
<dbReference type="Pfam" id="PF00486">
    <property type="entry name" value="Trans_reg_C"/>
    <property type="match status" value="1"/>
</dbReference>
<keyword evidence="11" id="KW-1185">Reference proteome</keyword>
<evidence type="ECO:0000256" key="6">
    <source>
        <dbReference type="PROSITE-ProRule" id="PRU00169"/>
    </source>
</evidence>
<evidence type="ECO:0000256" key="4">
    <source>
        <dbReference type="ARBA" id="ARBA00023125"/>
    </source>
</evidence>
<dbReference type="CDD" id="cd00383">
    <property type="entry name" value="trans_reg_C"/>
    <property type="match status" value="1"/>
</dbReference>
<dbReference type="PANTHER" id="PTHR48111:SF4">
    <property type="entry name" value="DNA-BINDING DUAL TRANSCRIPTIONAL REGULATOR OMPR"/>
    <property type="match status" value="1"/>
</dbReference>
<gene>
    <name evidence="10" type="ORF">GCM10011282_34220</name>
</gene>
<keyword evidence="2" id="KW-0902">Two-component regulatory system</keyword>
<dbReference type="SUPFAM" id="SSF52172">
    <property type="entry name" value="CheY-like"/>
    <property type="match status" value="1"/>
</dbReference>
<proteinExistence type="predicted"/>
<evidence type="ECO:0000313" key="11">
    <source>
        <dbReference type="Proteomes" id="UP000620127"/>
    </source>
</evidence>
<dbReference type="GO" id="GO:0003677">
    <property type="term" value="F:DNA binding"/>
    <property type="evidence" value="ECO:0007669"/>
    <property type="project" value="UniProtKB-KW"/>
</dbReference>
<dbReference type="SMART" id="SM00862">
    <property type="entry name" value="Trans_reg_C"/>
    <property type="match status" value="1"/>
</dbReference>
<dbReference type="Gene3D" id="3.40.50.2300">
    <property type="match status" value="1"/>
</dbReference>
<feature type="domain" description="Response regulatory" evidence="8">
    <location>
        <begin position="12"/>
        <end position="125"/>
    </location>
</feature>
<dbReference type="InterPro" id="IPR016032">
    <property type="entry name" value="Sig_transdc_resp-reg_C-effctor"/>
</dbReference>
<dbReference type="SMART" id="SM00448">
    <property type="entry name" value="REC"/>
    <property type="match status" value="1"/>
</dbReference>
<dbReference type="PROSITE" id="PS51755">
    <property type="entry name" value="OMPR_PHOB"/>
    <property type="match status" value="1"/>
</dbReference>
<comment type="caution">
    <text evidence="10">The sequence shown here is derived from an EMBL/GenBank/DDBJ whole genome shotgun (WGS) entry which is preliminary data.</text>
</comment>
<keyword evidence="1 6" id="KW-0597">Phosphoprotein</keyword>
<evidence type="ECO:0000259" key="8">
    <source>
        <dbReference type="PROSITE" id="PS50110"/>
    </source>
</evidence>
<dbReference type="PROSITE" id="PS50110">
    <property type="entry name" value="RESPONSE_REGULATORY"/>
    <property type="match status" value="1"/>
</dbReference>
<keyword evidence="4 7" id="KW-0238">DNA-binding</keyword>
<evidence type="ECO:0000256" key="3">
    <source>
        <dbReference type="ARBA" id="ARBA00023015"/>
    </source>
</evidence>
<evidence type="ECO:0000256" key="5">
    <source>
        <dbReference type="ARBA" id="ARBA00023163"/>
    </source>
</evidence>
<reference evidence="11" key="1">
    <citation type="journal article" date="2019" name="Int. J. Syst. Evol. Microbiol.">
        <title>The Global Catalogue of Microorganisms (GCM) 10K type strain sequencing project: providing services to taxonomists for standard genome sequencing and annotation.</title>
        <authorList>
            <consortium name="The Broad Institute Genomics Platform"/>
            <consortium name="The Broad Institute Genome Sequencing Center for Infectious Disease"/>
            <person name="Wu L."/>
            <person name="Ma J."/>
        </authorList>
    </citation>
    <scope>NUCLEOTIDE SEQUENCE [LARGE SCALE GENOMIC DNA]</scope>
    <source>
        <strain evidence="11">KCTC 23916</strain>
    </source>
</reference>
<dbReference type="EMBL" id="BMYT01000008">
    <property type="protein sequence ID" value="GGX25451.1"/>
    <property type="molecule type" value="Genomic_DNA"/>
</dbReference>
<feature type="domain" description="OmpR/PhoB-type" evidence="9">
    <location>
        <begin position="140"/>
        <end position="240"/>
    </location>
</feature>
<evidence type="ECO:0000256" key="1">
    <source>
        <dbReference type="ARBA" id="ARBA00022553"/>
    </source>
</evidence>
<evidence type="ECO:0000256" key="7">
    <source>
        <dbReference type="PROSITE-ProRule" id="PRU01091"/>
    </source>
</evidence>
<dbReference type="Gene3D" id="6.10.250.690">
    <property type="match status" value="1"/>
</dbReference>
<evidence type="ECO:0000259" key="9">
    <source>
        <dbReference type="PROSITE" id="PS51755"/>
    </source>
</evidence>
<dbReference type="InterPro" id="IPR001789">
    <property type="entry name" value="Sig_transdc_resp-reg_receiver"/>
</dbReference>
<feature type="DNA-binding region" description="OmpR/PhoB-type" evidence="7">
    <location>
        <begin position="140"/>
        <end position="240"/>
    </location>
</feature>
<dbReference type="InterPro" id="IPR039420">
    <property type="entry name" value="WalR-like"/>
</dbReference>
<dbReference type="Pfam" id="PF00072">
    <property type="entry name" value="Response_reg"/>
    <property type="match status" value="1"/>
</dbReference>
<dbReference type="Gene3D" id="1.10.10.10">
    <property type="entry name" value="Winged helix-like DNA-binding domain superfamily/Winged helix DNA-binding domain"/>
    <property type="match status" value="1"/>
</dbReference>
<dbReference type="InterPro" id="IPR001867">
    <property type="entry name" value="OmpR/PhoB-type_DNA-bd"/>
</dbReference>
<keyword evidence="5" id="KW-0804">Transcription</keyword>
<evidence type="ECO:0000313" key="10">
    <source>
        <dbReference type="EMBL" id="GGX25451.1"/>
    </source>
</evidence>
<name>A0ABQ2XPA9_9BURK</name>
<feature type="modified residue" description="4-aspartylphosphate" evidence="6">
    <location>
        <position position="61"/>
    </location>
</feature>
<dbReference type="PANTHER" id="PTHR48111">
    <property type="entry name" value="REGULATOR OF RPOS"/>
    <property type="match status" value="1"/>
</dbReference>
<dbReference type="InterPro" id="IPR036388">
    <property type="entry name" value="WH-like_DNA-bd_sf"/>
</dbReference>
<organism evidence="10 11">
    <name type="scientific">Undibacterium macrobrachii</name>
    <dbReference type="NCBI Taxonomy" id="1119058"/>
    <lineage>
        <taxon>Bacteria</taxon>
        <taxon>Pseudomonadati</taxon>
        <taxon>Pseudomonadota</taxon>
        <taxon>Betaproteobacteria</taxon>
        <taxon>Burkholderiales</taxon>
        <taxon>Oxalobacteraceae</taxon>
        <taxon>Undibacterium</taxon>
    </lineage>
</organism>